<dbReference type="NCBIfam" id="TIGR01987">
    <property type="entry name" value="HI0074"/>
    <property type="match status" value="1"/>
</dbReference>
<dbReference type="AlphaFoldDB" id="A0A2M8ELF0"/>
<keyword evidence="1" id="KW-0808">Transferase</keyword>
<dbReference type="EMBL" id="PFSJ01000021">
    <property type="protein sequence ID" value="PJC23573.1"/>
    <property type="molecule type" value="Genomic_DNA"/>
</dbReference>
<dbReference type="InterPro" id="IPR010235">
    <property type="entry name" value="HepT"/>
</dbReference>
<dbReference type="Gene3D" id="1.20.120.330">
    <property type="entry name" value="Nucleotidyltransferases domain 2"/>
    <property type="match status" value="1"/>
</dbReference>
<proteinExistence type="predicted"/>
<dbReference type="GO" id="GO:0016740">
    <property type="term" value="F:transferase activity"/>
    <property type="evidence" value="ECO:0007669"/>
    <property type="project" value="UniProtKB-KW"/>
</dbReference>
<organism evidence="1 2">
    <name type="scientific">candidate division WWE3 bacterium CG_4_9_14_0_2_um_filter_35_11</name>
    <dbReference type="NCBI Taxonomy" id="1975077"/>
    <lineage>
        <taxon>Bacteria</taxon>
        <taxon>Katanobacteria</taxon>
    </lineage>
</organism>
<reference evidence="2" key="1">
    <citation type="submission" date="2017-09" db="EMBL/GenBank/DDBJ databases">
        <title>Depth-based differentiation of microbial function through sediment-hosted aquifers and enrichment of novel symbionts in the deep terrestrial subsurface.</title>
        <authorList>
            <person name="Probst A.J."/>
            <person name="Ladd B."/>
            <person name="Jarett J.K."/>
            <person name="Geller-Mcgrath D.E."/>
            <person name="Sieber C.M.K."/>
            <person name="Emerson J.B."/>
            <person name="Anantharaman K."/>
            <person name="Thomas B.C."/>
            <person name="Malmstrom R."/>
            <person name="Stieglmeier M."/>
            <person name="Klingl A."/>
            <person name="Woyke T."/>
            <person name="Ryan C.M."/>
            <person name="Banfield J.F."/>
        </authorList>
    </citation>
    <scope>NUCLEOTIDE SEQUENCE [LARGE SCALE GENOMIC DNA]</scope>
</reference>
<sequence length="128" mass="14952">MKTDEMYKTLLVAVSKLKEAMSFPIDDPHKESTIQRFEYTFELSWKLMSSILKDQGIEAYGIRNILREANNLGLISDTPSWFKYADARNQASHIYNESIAEEVYNIVRTDFIEKVEELITESEKYITN</sequence>
<accession>A0A2M8ELF0</accession>
<name>A0A2M8ELF0_UNCKA</name>
<dbReference type="Pfam" id="PF08780">
    <property type="entry name" value="NTase_sub_bind"/>
    <property type="match status" value="1"/>
</dbReference>
<comment type="caution">
    <text evidence="1">The sequence shown here is derived from an EMBL/GenBank/DDBJ whole genome shotgun (WGS) entry which is preliminary data.</text>
</comment>
<dbReference type="SUPFAM" id="SSF81593">
    <property type="entry name" value="Nucleotidyltransferase substrate binding subunit/domain"/>
    <property type="match status" value="1"/>
</dbReference>
<dbReference type="Proteomes" id="UP000229756">
    <property type="component" value="Unassembled WGS sequence"/>
</dbReference>
<gene>
    <name evidence="1" type="ORF">CO058_02815</name>
</gene>
<evidence type="ECO:0000313" key="2">
    <source>
        <dbReference type="Proteomes" id="UP000229756"/>
    </source>
</evidence>
<evidence type="ECO:0000313" key="1">
    <source>
        <dbReference type="EMBL" id="PJC23573.1"/>
    </source>
</evidence>
<protein>
    <submittedName>
        <fullName evidence="1">Nucleotidyltransferase</fullName>
    </submittedName>
</protein>